<proteinExistence type="predicted"/>
<name>A0A0G4E4X3_PSEFS</name>
<feature type="compositionally biased region" description="Basic and acidic residues" evidence="1">
    <location>
        <begin position="30"/>
        <end position="52"/>
    </location>
</feature>
<sequence length="376" mass="41797">MQQVALQFSIRQLISQVPGRELGKDVCCSESDRTSNRERLHIEQASDERDTPARQQRSLPLAIIALLGTGTDREVAKSTGRAESTIRTARIAHGIPKFPSATRSLDEQTIEALGTKPDADLAREAGRSESSIRSARTRRGIPTFEQTISQQRKQNPETSSQPRPRKPLSPDDNRLSKITLTQDIESALGLEPDRALAKKAGISPSALRWQRIKRGITPYIPSAMALSNAYIPDAAALYLMTWASDAAVAKQLGITTWKVIKLRAEYNIPGLCLQIEPPVGLIEALGTKPDCELAIAFKLKRRWVSKMRKLLKIPKHKPVSDVMQSVPESLIMQLGKLSDRKLGQVYGISAWYIRALRDERGIKPKQPKRLPTKVLP</sequence>
<feature type="compositionally biased region" description="Basic and acidic residues" evidence="1">
    <location>
        <begin position="117"/>
        <end position="127"/>
    </location>
</feature>
<accession>A0A0G4E4X3</accession>
<feature type="compositionally biased region" description="Polar residues" evidence="1">
    <location>
        <begin position="144"/>
        <end position="162"/>
    </location>
</feature>
<keyword evidence="2" id="KW-0614">Plasmid</keyword>
<geneLocation type="plasmid" evidence="2">
    <name>pQBR57</name>
</geneLocation>
<dbReference type="RefSeq" id="WP_192963445.1">
    <property type="nucleotide sequence ID" value="NZ_LN713926.1"/>
</dbReference>
<dbReference type="AlphaFoldDB" id="A0A0G4E4X3"/>
<gene>
    <name evidence="2" type="ORF">PQBR57_0327</name>
</gene>
<dbReference type="EMBL" id="LN713926">
    <property type="protein sequence ID" value="CEK42280.1"/>
    <property type="molecule type" value="Genomic_DNA"/>
</dbReference>
<evidence type="ECO:0000313" key="2">
    <source>
        <dbReference type="EMBL" id="CEK42280.1"/>
    </source>
</evidence>
<protein>
    <submittedName>
        <fullName evidence="2">Uncharacterized protein</fullName>
    </submittedName>
</protein>
<evidence type="ECO:0000256" key="1">
    <source>
        <dbReference type="SAM" id="MobiDB-lite"/>
    </source>
</evidence>
<organism evidence="2">
    <name type="scientific">Pseudomonas fluorescens (strain SBW25)</name>
    <dbReference type="NCBI Taxonomy" id="216595"/>
    <lineage>
        <taxon>Bacteria</taxon>
        <taxon>Pseudomonadati</taxon>
        <taxon>Pseudomonadota</taxon>
        <taxon>Gammaproteobacteria</taxon>
        <taxon>Pseudomonadales</taxon>
        <taxon>Pseudomonadaceae</taxon>
        <taxon>Pseudomonas</taxon>
    </lineage>
</organism>
<feature type="region of interest" description="Disordered" evidence="1">
    <location>
        <begin position="113"/>
        <end position="176"/>
    </location>
</feature>
<feature type="region of interest" description="Disordered" evidence="1">
    <location>
        <begin position="27"/>
        <end position="56"/>
    </location>
</feature>
<reference evidence="2" key="1">
    <citation type="submission" date="2014-12" db="EMBL/GenBank/DDBJ databases">
        <authorList>
            <person name="Hall J."/>
        </authorList>
    </citation>
    <scope>NUCLEOTIDE SEQUENCE [LARGE SCALE GENOMIC DNA]</scope>
    <source>
        <strain evidence="2">SBW25</strain>
        <plasmid evidence="2">pQBR57</plasmid>
    </source>
</reference>
<reference evidence="2" key="2">
    <citation type="submission" date="2015-06" db="EMBL/GenBank/DDBJ databases">
        <title>Environmentally co-occuring mercury resistance plasmids are genetically and phenotypically diverse and confer variable context-dependent fitness effects.</title>
        <authorList>
            <person name="Hall J.P.J."/>
            <person name="Harrison E."/>
            <person name="Lilley A.K."/>
            <person name="Paterson S."/>
            <person name="Spiers A.J."/>
            <person name="Brockhurst M.A."/>
        </authorList>
    </citation>
    <scope>NUCLEOTIDE SEQUENCE [LARGE SCALE GENOMIC DNA]</scope>
    <source>
        <strain evidence="2">SBW25</strain>
        <plasmid evidence="2">pQBR57</plasmid>
    </source>
</reference>